<comment type="caution">
    <text evidence="1">The sequence shown here is derived from an EMBL/GenBank/DDBJ whole genome shotgun (WGS) entry which is preliminary data.</text>
</comment>
<evidence type="ECO:0000313" key="1">
    <source>
        <dbReference type="EMBL" id="MPW24787.1"/>
    </source>
</evidence>
<dbReference type="AlphaFoldDB" id="A0A6A7K6E8"/>
<dbReference type="RefSeq" id="WP_152801608.1">
    <property type="nucleotide sequence ID" value="NZ_WHNX01000004.1"/>
</dbReference>
<evidence type="ECO:0000313" key="2">
    <source>
        <dbReference type="Proteomes" id="UP000440004"/>
    </source>
</evidence>
<accession>A0A6A7K6E8</accession>
<protein>
    <recommendedName>
        <fullName evidence="3">Flagellar protein FliT</fullName>
    </recommendedName>
</protein>
<gene>
    <name evidence="1" type="ORF">GC105_03150</name>
</gene>
<evidence type="ECO:0008006" key="3">
    <source>
        <dbReference type="Google" id="ProtNLM"/>
    </source>
</evidence>
<proteinExistence type="predicted"/>
<keyword evidence="2" id="KW-1185">Reference proteome</keyword>
<sequence>MGATLELQELLKSRTGVLNNILHNIRAWDGTPESGVSIIEQNQLEIERIEKINNTIQSFSDKNNDDVSYVKQLELIISEQKQFTVSMKTEQNIILSNIRQLNKKNEVVNNYITTNRESVFVDKDFK</sequence>
<organism evidence="1 2">
    <name type="scientific">Alkalibaculum sporogenes</name>
    <dbReference type="NCBI Taxonomy" id="2655001"/>
    <lineage>
        <taxon>Bacteria</taxon>
        <taxon>Bacillati</taxon>
        <taxon>Bacillota</taxon>
        <taxon>Clostridia</taxon>
        <taxon>Eubacteriales</taxon>
        <taxon>Eubacteriaceae</taxon>
        <taxon>Alkalibaculum</taxon>
    </lineage>
</organism>
<name>A0A6A7K6E8_9FIRM</name>
<dbReference type="Proteomes" id="UP000440004">
    <property type="component" value="Unassembled WGS sequence"/>
</dbReference>
<dbReference type="EMBL" id="WHNX01000004">
    <property type="protein sequence ID" value="MPW24787.1"/>
    <property type="molecule type" value="Genomic_DNA"/>
</dbReference>
<reference evidence="1 2" key="1">
    <citation type="submission" date="2019-10" db="EMBL/GenBank/DDBJ databases">
        <title>Alkalibaculum tamaniensis sp.nov., a new alkaliphilic acetogen, isolated on methoxylated aromatics from a mud volcano.</title>
        <authorList>
            <person name="Khomyakova M.A."/>
            <person name="Merkel A.Y."/>
            <person name="Bonch-Osmolovskaya E.A."/>
            <person name="Slobodkin A.I."/>
        </authorList>
    </citation>
    <scope>NUCLEOTIDE SEQUENCE [LARGE SCALE GENOMIC DNA]</scope>
    <source>
        <strain evidence="1 2">M08DMB</strain>
    </source>
</reference>